<dbReference type="GO" id="GO:0033585">
    <property type="term" value="P:L-phenylalanine biosynthetic process from chorismate via phenylpyruvate"/>
    <property type="evidence" value="ECO:0007669"/>
    <property type="project" value="TreeGrafter"/>
</dbReference>
<evidence type="ECO:0000256" key="7">
    <source>
        <dbReference type="RuleBase" id="RU000481"/>
    </source>
</evidence>
<reference evidence="9 10" key="1">
    <citation type="submission" date="2018-08" db="EMBL/GenBank/DDBJ databases">
        <title>Parvularcula sp. SM1705, isolated from surface water of the South Sea China.</title>
        <authorList>
            <person name="Sun L."/>
        </authorList>
    </citation>
    <scope>NUCLEOTIDE SEQUENCE [LARGE SCALE GENOMIC DNA]</scope>
    <source>
        <strain evidence="9 10">SM1705</strain>
    </source>
</reference>
<dbReference type="Gene3D" id="3.90.1150.10">
    <property type="entry name" value="Aspartate Aminotransferase, domain 1"/>
    <property type="match status" value="1"/>
</dbReference>
<dbReference type="InParanoid" id="A0A371RH34"/>
<dbReference type="InterPro" id="IPR004839">
    <property type="entry name" value="Aminotransferase_I/II_large"/>
</dbReference>
<keyword evidence="10" id="KW-1185">Reference proteome</keyword>
<dbReference type="Pfam" id="PF00155">
    <property type="entry name" value="Aminotran_1_2"/>
    <property type="match status" value="1"/>
</dbReference>
<dbReference type="InterPro" id="IPR015422">
    <property type="entry name" value="PyrdxlP-dep_Trfase_small"/>
</dbReference>
<protein>
    <recommendedName>
        <fullName evidence="7">Aminotransferase</fullName>
        <ecNumber evidence="7">2.6.1.-</ecNumber>
    </recommendedName>
</protein>
<dbReference type="PRINTS" id="PR00799">
    <property type="entry name" value="TRANSAMINASE"/>
</dbReference>
<dbReference type="GO" id="GO:0042802">
    <property type="term" value="F:identical protein binding"/>
    <property type="evidence" value="ECO:0007669"/>
    <property type="project" value="TreeGrafter"/>
</dbReference>
<evidence type="ECO:0000256" key="3">
    <source>
        <dbReference type="ARBA" id="ARBA00011738"/>
    </source>
</evidence>
<dbReference type="GO" id="GO:0030170">
    <property type="term" value="F:pyridoxal phosphate binding"/>
    <property type="evidence" value="ECO:0007669"/>
    <property type="project" value="InterPro"/>
</dbReference>
<dbReference type="Proteomes" id="UP000264589">
    <property type="component" value="Unassembled WGS sequence"/>
</dbReference>
<accession>A0A371RH34</accession>
<evidence type="ECO:0000256" key="1">
    <source>
        <dbReference type="ARBA" id="ARBA00001933"/>
    </source>
</evidence>
<keyword evidence="5 7" id="KW-0808">Transferase</keyword>
<comment type="caution">
    <text evidence="9">The sequence shown here is derived from an EMBL/GenBank/DDBJ whole genome shotgun (WGS) entry which is preliminary data.</text>
</comment>
<keyword evidence="6" id="KW-0663">Pyridoxal phosphate</keyword>
<name>A0A371RH34_9PROT</name>
<dbReference type="RefSeq" id="WP_116391382.1">
    <property type="nucleotide sequence ID" value="NZ_QUQO01000001.1"/>
</dbReference>
<gene>
    <name evidence="9" type="ORF">DX908_05315</name>
</gene>
<dbReference type="NCBIfam" id="NF006719">
    <property type="entry name" value="PRK09257.1"/>
    <property type="match status" value="1"/>
</dbReference>
<dbReference type="GO" id="GO:0004069">
    <property type="term" value="F:L-aspartate:2-oxoglutarate aminotransferase activity"/>
    <property type="evidence" value="ECO:0007669"/>
    <property type="project" value="TreeGrafter"/>
</dbReference>
<dbReference type="AlphaFoldDB" id="A0A371RH34"/>
<dbReference type="Gene3D" id="3.40.640.10">
    <property type="entry name" value="Type I PLP-dependent aspartate aminotransferase-like (Major domain)"/>
    <property type="match status" value="1"/>
</dbReference>
<dbReference type="GO" id="GO:0005829">
    <property type="term" value="C:cytosol"/>
    <property type="evidence" value="ECO:0007669"/>
    <property type="project" value="TreeGrafter"/>
</dbReference>
<evidence type="ECO:0000313" key="9">
    <source>
        <dbReference type="EMBL" id="RFB04749.1"/>
    </source>
</evidence>
<dbReference type="OrthoDB" id="9766445at2"/>
<evidence type="ECO:0000256" key="2">
    <source>
        <dbReference type="ARBA" id="ARBA00007441"/>
    </source>
</evidence>
<dbReference type="PANTHER" id="PTHR11879:SF22">
    <property type="entry name" value="ASPARTATE AMINOTRANSFERASE, MITOCHONDRIAL"/>
    <property type="match status" value="1"/>
</dbReference>
<evidence type="ECO:0000256" key="4">
    <source>
        <dbReference type="ARBA" id="ARBA00022576"/>
    </source>
</evidence>
<evidence type="ECO:0000259" key="8">
    <source>
        <dbReference type="Pfam" id="PF00155"/>
    </source>
</evidence>
<dbReference type="SUPFAM" id="SSF53383">
    <property type="entry name" value="PLP-dependent transferases"/>
    <property type="match status" value="1"/>
</dbReference>
<dbReference type="CDD" id="cd00609">
    <property type="entry name" value="AAT_like"/>
    <property type="match status" value="1"/>
</dbReference>
<feature type="domain" description="Aminotransferase class I/classII large" evidence="8">
    <location>
        <begin position="29"/>
        <end position="388"/>
    </location>
</feature>
<evidence type="ECO:0000256" key="5">
    <source>
        <dbReference type="ARBA" id="ARBA00022679"/>
    </source>
</evidence>
<dbReference type="EC" id="2.6.1.-" evidence="7"/>
<dbReference type="InterPro" id="IPR015424">
    <property type="entry name" value="PyrdxlP-dep_Trfase"/>
</dbReference>
<dbReference type="EMBL" id="QUQO01000001">
    <property type="protein sequence ID" value="RFB04749.1"/>
    <property type="molecule type" value="Genomic_DNA"/>
</dbReference>
<comment type="similarity">
    <text evidence="2 7">Belongs to the class-I pyridoxal-phosphate-dependent aminotransferase family.</text>
</comment>
<evidence type="ECO:0000313" key="10">
    <source>
        <dbReference type="Proteomes" id="UP000264589"/>
    </source>
</evidence>
<comment type="subunit">
    <text evidence="3">Homodimer.</text>
</comment>
<dbReference type="GO" id="GO:0004838">
    <property type="term" value="F:L-tyrosine-2-oxoglutarate transaminase activity"/>
    <property type="evidence" value="ECO:0007669"/>
    <property type="project" value="TreeGrafter"/>
</dbReference>
<comment type="cofactor">
    <cofactor evidence="1 7">
        <name>pyridoxal 5'-phosphate</name>
        <dbReference type="ChEBI" id="CHEBI:597326"/>
    </cofactor>
</comment>
<organism evidence="9 10">
    <name type="scientific">Parvularcula marina</name>
    <dbReference type="NCBI Taxonomy" id="2292771"/>
    <lineage>
        <taxon>Bacteria</taxon>
        <taxon>Pseudomonadati</taxon>
        <taxon>Pseudomonadota</taxon>
        <taxon>Alphaproteobacteria</taxon>
        <taxon>Parvularculales</taxon>
        <taxon>Parvularculaceae</taxon>
        <taxon>Parvularcula</taxon>
    </lineage>
</organism>
<dbReference type="InterPro" id="IPR000796">
    <property type="entry name" value="Asp_trans"/>
</dbReference>
<dbReference type="FunCoup" id="A0A371RH34">
    <property type="interactions" value="397"/>
</dbReference>
<dbReference type="PROSITE" id="PS00105">
    <property type="entry name" value="AA_TRANSFER_CLASS_1"/>
    <property type="match status" value="1"/>
</dbReference>
<dbReference type="InterPro" id="IPR004838">
    <property type="entry name" value="NHTrfase_class1_PyrdxlP-BS"/>
</dbReference>
<proteinExistence type="inferred from homology"/>
<sequence length="394" mass="42598">MSQFDSLTPRPADALLGLMAAFRADPREEKIDLGVGVYRDDAGQTTIMKAVREAERRLAETSQTKVYESPRGNQDFTAAIDRFIFADDETANRQGFATPGGSGALSLGMNFIKRITPDATVWISDPSWPNHPHIARTASLNVASYAYAQPADPGIDLDKLMESLSAAKPGDAIIIQGPCHNPTGIDLDTAQWKALGAFCAEKGLMPFIDMAYHGFAQSLDEDVLGVRAFLGEVPEALFSYSCSKNFGLYRDRAGCLLLKASSETGAQNAGTHLADIARALWSMPPAHGPAIVSTILGDEALTTMWKTELVEMQDRMGTLRRALAESIHPNSNSYDPSVLTSQNGMFSQLPLAKPVIEELREKEGLYIPGSGRINIAGLSMAQTSRVAELLSPHL</sequence>
<dbReference type="InterPro" id="IPR015421">
    <property type="entry name" value="PyrdxlP-dep_Trfase_major"/>
</dbReference>
<dbReference type="PANTHER" id="PTHR11879">
    <property type="entry name" value="ASPARTATE AMINOTRANSFERASE"/>
    <property type="match status" value="1"/>
</dbReference>
<keyword evidence="4 7" id="KW-0032">Aminotransferase</keyword>
<evidence type="ECO:0000256" key="6">
    <source>
        <dbReference type="ARBA" id="ARBA00022898"/>
    </source>
</evidence>